<gene>
    <name evidence="2" type="ORF">BN946_scf184840.g16</name>
</gene>
<dbReference type="AlphaFoldDB" id="A0A060ST35"/>
<feature type="compositionally biased region" description="Basic and acidic residues" evidence="1">
    <location>
        <begin position="466"/>
        <end position="479"/>
    </location>
</feature>
<feature type="region of interest" description="Disordered" evidence="1">
    <location>
        <begin position="223"/>
        <end position="319"/>
    </location>
</feature>
<sequence length="888" mass="93933">MSPKRKGGAAPKPPAQPSKPVATTSKPSAASIPPFQSAQGRPSQPSSSTAATSSTQRVSPQPQAGPSRPGVTINPNPVSASLKAPAQPSKPTAQPAKSAFASHLRSVPTSAGRTGGPQQRTFTRSDRVRAEWREFQEKWVSVYQRQIERELEELFRTAERTSRKGTPPSGMDKIVNTMQRDFALAARAEWDARLARAQLQAEDWTDMTLEEMMEVEQVLAYEEPEDEPGALAQAHSHPTAPPQPAAAQKLSSGQPFHNTQPMASRYSPPAAAPEKPKTSGRGSEDVRSQQHKATSVPSSAVSTSRTAPASVKTAQTHPPPATSGEFLTYAVPVCLAVPPLDSALLGNSEYMDIVYKLHFNSIHQFHVKAADADAELALQLCKPMPTADREFTIRAHQMAMEQSARDIVKLRDHLLQEERKKRGLGGPGGDSAPPQAATVQPRVEPQPQAPAKVETRAPQQPPGAFPEERAQRATRRTEPSLDPEPILEYVPDGAADQQPATEPEEVDEVIEIPIKGKGKKKGKKAAVVETKPATTNSRSTPTPTSSTARAATPTVVKNAPARAPSPAPINTKLAAAVPVSGRGTPGLSSSSLSAHSWGMARAESSGQQALEAKGKAKEVRSRAREAVTEGHTLMAESGVHGTWTPPMDRATSGSKNPFAPSRPSRLAQVTHVPDRELIPQSPESPEPPSPPPHEFTGRDYVAWFAGSSSEDEEGGSGNLLDEDDDEEDEEEEASGTAGFGGLLASLAGASPWALFGSENSQPQKGRAASPARGRGATPTPARVPAMRATPAPQAEAAYARWGAPSNAGPSGLAAAPSAGTRGPPGMWKEEGEDLDQMLEIASSALDTAATGRGRNGMDMEQAMAMFIAASKARETLATPVGGHTAWGR</sequence>
<feature type="compositionally biased region" description="Acidic residues" evidence="1">
    <location>
        <begin position="709"/>
        <end position="733"/>
    </location>
</feature>
<organism evidence="2 3">
    <name type="scientific">Pycnoporus cinnabarinus</name>
    <name type="common">Cinnabar-red polypore</name>
    <name type="synonym">Trametes cinnabarina</name>
    <dbReference type="NCBI Taxonomy" id="5643"/>
    <lineage>
        <taxon>Eukaryota</taxon>
        <taxon>Fungi</taxon>
        <taxon>Dikarya</taxon>
        <taxon>Basidiomycota</taxon>
        <taxon>Agaricomycotina</taxon>
        <taxon>Agaricomycetes</taxon>
        <taxon>Polyporales</taxon>
        <taxon>Polyporaceae</taxon>
        <taxon>Trametes</taxon>
    </lineage>
</organism>
<feature type="region of interest" description="Disordered" evidence="1">
    <location>
        <begin position="1"/>
        <end position="125"/>
    </location>
</feature>
<protein>
    <submittedName>
        <fullName evidence="2">Uncharacterized protein</fullName>
    </submittedName>
</protein>
<feature type="compositionally biased region" description="Low complexity" evidence="1">
    <location>
        <begin position="293"/>
        <end position="311"/>
    </location>
</feature>
<feature type="region of interest" description="Disordered" evidence="1">
    <location>
        <begin position="418"/>
        <end position="742"/>
    </location>
</feature>
<dbReference type="HOGENOM" id="CLU_324946_0_0_1"/>
<dbReference type="EMBL" id="CCBP010000281">
    <property type="protein sequence ID" value="CDO75633.1"/>
    <property type="molecule type" value="Genomic_DNA"/>
</dbReference>
<keyword evidence="3" id="KW-1185">Reference proteome</keyword>
<accession>A0A060ST35</accession>
<feature type="compositionally biased region" description="Low complexity" evidence="1">
    <location>
        <begin position="765"/>
        <end position="776"/>
    </location>
</feature>
<evidence type="ECO:0000313" key="2">
    <source>
        <dbReference type="EMBL" id="CDO75633.1"/>
    </source>
</evidence>
<feature type="compositionally biased region" description="Low complexity" evidence="1">
    <location>
        <begin position="785"/>
        <end position="819"/>
    </location>
</feature>
<dbReference type="Proteomes" id="UP000029665">
    <property type="component" value="Unassembled WGS sequence"/>
</dbReference>
<feature type="region of interest" description="Disordered" evidence="1">
    <location>
        <begin position="754"/>
        <end position="829"/>
    </location>
</feature>
<dbReference type="OMA" id="AEDWTDM"/>
<feature type="compositionally biased region" description="Polar residues" evidence="1">
    <location>
        <begin position="249"/>
        <end position="262"/>
    </location>
</feature>
<evidence type="ECO:0000313" key="3">
    <source>
        <dbReference type="Proteomes" id="UP000029665"/>
    </source>
</evidence>
<feature type="compositionally biased region" description="Low complexity" evidence="1">
    <location>
        <begin position="532"/>
        <end position="554"/>
    </location>
</feature>
<dbReference type="OrthoDB" id="3038408at2759"/>
<feature type="compositionally biased region" description="Pro residues" evidence="1">
    <location>
        <begin position="682"/>
        <end position="693"/>
    </location>
</feature>
<evidence type="ECO:0000256" key="1">
    <source>
        <dbReference type="SAM" id="MobiDB-lite"/>
    </source>
</evidence>
<reference evidence="2" key="1">
    <citation type="submission" date="2014-01" db="EMBL/GenBank/DDBJ databases">
        <title>The genome of the white-rot fungus Pycnoporus cinnabarinus: a basidiomycete model with a versatile arsenal for lignocellulosic biomass breakdown.</title>
        <authorList>
            <person name="Levasseur A."/>
            <person name="Lomascolo A."/>
            <person name="Ruiz-Duenas F.J."/>
            <person name="Uzan E."/>
            <person name="Piumi F."/>
            <person name="Kues U."/>
            <person name="Ram A.F.J."/>
            <person name="Murat C."/>
            <person name="Haon M."/>
            <person name="Benoit I."/>
            <person name="Arfi Y."/>
            <person name="Chevret D."/>
            <person name="Drula E."/>
            <person name="Kwon M.J."/>
            <person name="Gouret P."/>
            <person name="Lesage-Meessen L."/>
            <person name="Lombard V."/>
            <person name="Mariette J."/>
            <person name="Noirot C."/>
            <person name="Park J."/>
            <person name="Patyshakuliyeva A."/>
            <person name="Wieneger R.A.B."/>
            <person name="Wosten H.A.B."/>
            <person name="Martin F."/>
            <person name="Coutinho P.M."/>
            <person name="de Vries R."/>
            <person name="Martinez A.T."/>
            <person name="Klopp C."/>
            <person name="Pontarotti P."/>
            <person name="Henrissat B."/>
            <person name="Record E."/>
        </authorList>
    </citation>
    <scope>NUCLEOTIDE SEQUENCE [LARGE SCALE GENOMIC DNA]</scope>
    <source>
        <strain evidence="2">BRFM137</strain>
    </source>
</reference>
<name>A0A060ST35_PYCCI</name>
<proteinExistence type="predicted"/>
<feature type="compositionally biased region" description="Polar residues" evidence="1">
    <location>
        <begin position="107"/>
        <end position="122"/>
    </location>
</feature>
<feature type="compositionally biased region" description="Basic and acidic residues" evidence="1">
    <location>
        <begin position="612"/>
        <end position="628"/>
    </location>
</feature>
<feature type="compositionally biased region" description="Polar residues" evidence="1">
    <location>
        <begin position="23"/>
        <end position="41"/>
    </location>
</feature>
<feature type="compositionally biased region" description="Basic and acidic residues" evidence="1">
    <location>
        <begin position="274"/>
        <end position="288"/>
    </location>
</feature>
<dbReference type="STRING" id="5643.A0A060ST35"/>
<feature type="compositionally biased region" description="Low complexity" evidence="1">
    <location>
        <begin position="42"/>
        <end position="56"/>
    </location>
</feature>
<comment type="caution">
    <text evidence="2">The sequence shown here is derived from an EMBL/GenBank/DDBJ whole genome shotgun (WGS) entry which is preliminary data.</text>
</comment>